<dbReference type="PANTHER" id="PTHR10803">
    <property type="entry name" value="ARSENICAL PUMP-DRIVING ATPASE ARSENITE-TRANSLOCATING ATPASE"/>
    <property type="match status" value="1"/>
</dbReference>
<keyword evidence="6" id="KW-1185">Reference proteome</keyword>
<dbReference type="InterPro" id="IPR016300">
    <property type="entry name" value="ATPase_ArsA/GET3"/>
</dbReference>
<dbReference type="Proteomes" id="UP000268094">
    <property type="component" value="Unassembled WGS sequence"/>
</dbReference>
<comment type="caution">
    <text evidence="5">The sequence shown here is derived from an EMBL/GenBank/DDBJ whole genome shotgun (WGS) entry which is preliminary data.</text>
</comment>
<sequence length="358" mass="38249">MSDARVLHFFGGKGGVGKTTLAAAYAVRLSEDAPKHKVLVVSLDPVQSLSDLLKKKLPTKPTKLQAGKGEGGLWGVELNPAALLKPFLTEYLPALAKAAVKGTHLSDEEMGKLYQQAVPGLEELVALFHVVDLLDAGEFDRIIVDTAPSSHTLRLFDMPTQLRKFLGFVRAGQDRAPASGGKGKKAEAAAASSGGFLEQVGQKAEKLLALLKDPARTAFHLVTLAEPVPEAQTRSYFTQLRERGLPVTEVIVNQVEDHEGCSSCQGRRGLQAPHVRKYQALDKTVPVNLLGRREVAPRGLDGLKEFAAVWSAGKETKALEFSAAEGPPALVRAPSMPPIAAPPLPPTRLIFFVGQGGV</sequence>
<dbReference type="InterPro" id="IPR027417">
    <property type="entry name" value="P-loop_NTPase"/>
</dbReference>
<dbReference type="Pfam" id="PF02374">
    <property type="entry name" value="ArsA_ATPase"/>
    <property type="match status" value="1"/>
</dbReference>
<dbReference type="CDD" id="cd02035">
    <property type="entry name" value="ArsA"/>
    <property type="match status" value="1"/>
</dbReference>
<evidence type="ECO:0000259" key="4">
    <source>
        <dbReference type="Pfam" id="PF02374"/>
    </source>
</evidence>
<comment type="similarity">
    <text evidence="1">Belongs to the arsA ATPase family.</text>
</comment>
<dbReference type="InterPro" id="IPR025723">
    <property type="entry name" value="ArsA/GET3_ATPase-like"/>
</dbReference>
<evidence type="ECO:0000313" key="5">
    <source>
        <dbReference type="EMBL" id="RKG70298.1"/>
    </source>
</evidence>
<dbReference type="EMBL" id="RAVZ01000548">
    <property type="protein sequence ID" value="RKG70298.1"/>
    <property type="molecule type" value="Genomic_DNA"/>
</dbReference>
<evidence type="ECO:0000256" key="2">
    <source>
        <dbReference type="ARBA" id="ARBA00052296"/>
    </source>
</evidence>
<evidence type="ECO:0000313" key="6">
    <source>
        <dbReference type="Proteomes" id="UP000268094"/>
    </source>
</evidence>
<name>A0A3A8HI81_9BACT</name>
<dbReference type="NCBIfam" id="TIGR00345">
    <property type="entry name" value="GET3_arsA_TRC40"/>
    <property type="match status" value="1"/>
</dbReference>
<reference evidence="6" key="1">
    <citation type="submission" date="2018-09" db="EMBL/GenBank/DDBJ databases">
        <authorList>
            <person name="Livingstone P.G."/>
            <person name="Whitworth D.E."/>
        </authorList>
    </citation>
    <scope>NUCLEOTIDE SEQUENCE [LARGE SCALE GENOMIC DNA]</scope>
    <source>
        <strain evidence="6">CA054A</strain>
    </source>
</reference>
<comment type="catalytic activity">
    <reaction evidence="2">
        <text>arsenite(in) + ATP + H2O = arsenite(out) + ADP + phosphate + H(+)</text>
        <dbReference type="Rhea" id="RHEA:11348"/>
        <dbReference type="ChEBI" id="CHEBI:15377"/>
        <dbReference type="ChEBI" id="CHEBI:15378"/>
        <dbReference type="ChEBI" id="CHEBI:29242"/>
        <dbReference type="ChEBI" id="CHEBI:30616"/>
        <dbReference type="ChEBI" id="CHEBI:43474"/>
        <dbReference type="ChEBI" id="CHEBI:456216"/>
        <dbReference type="EC" id="7.3.2.7"/>
    </reaction>
</comment>
<gene>
    <name evidence="5" type="ORF">D7V88_39830</name>
</gene>
<dbReference type="Gene3D" id="3.40.50.300">
    <property type="entry name" value="P-loop containing nucleotide triphosphate hydrolases"/>
    <property type="match status" value="1"/>
</dbReference>
<protein>
    <recommendedName>
        <fullName evidence="3">arsenite-transporting ATPase</fullName>
        <ecNumber evidence="3">7.3.2.7</ecNumber>
    </recommendedName>
</protein>
<dbReference type="AlphaFoldDB" id="A0A3A8HI81"/>
<dbReference type="SUPFAM" id="SSF52540">
    <property type="entry name" value="P-loop containing nucleoside triphosphate hydrolases"/>
    <property type="match status" value="1"/>
</dbReference>
<dbReference type="OrthoDB" id="9780677at2"/>
<dbReference type="GO" id="GO:0016887">
    <property type="term" value="F:ATP hydrolysis activity"/>
    <property type="evidence" value="ECO:0007669"/>
    <property type="project" value="InterPro"/>
</dbReference>
<dbReference type="EC" id="7.3.2.7" evidence="3"/>
<dbReference type="GO" id="GO:0005524">
    <property type="term" value="F:ATP binding"/>
    <property type="evidence" value="ECO:0007669"/>
    <property type="project" value="InterPro"/>
</dbReference>
<organism evidence="5 6">
    <name type="scientific">Corallococcus terminator</name>
    <dbReference type="NCBI Taxonomy" id="2316733"/>
    <lineage>
        <taxon>Bacteria</taxon>
        <taxon>Pseudomonadati</taxon>
        <taxon>Myxococcota</taxon>
        <taxon>Myxococcia</taxon>
        <taxon>Myxococcales</taxon>
        <taxon>Cystobacterineae</taxon>
        <taxon>Myxococcaceae</taxon>
        <taxon>Corallococcus</taxon>
    </lineage>
</organism>
<dbReference type="RefSeq" id="WP_147449086.1">
    <property type="nucleotide sequence ID" value="NZ_RAVZ01000548.1"/>
</dbReference>
<accession>A0A3A8HI81</accession>
<evidence type="ECO:0000256" key="3">
    <source>
        <dbReference type="ARBA" id="ARBA00066752"/>
    </source>
</evidence>
<dbReference type="PANTHER" id="PTHR10803:SF3">
    <property type="entry name" value="ATPASE GET3"/>
    <property type="match status" value="1"/>
</dbReference>
<proteinExistence type="inferred from homology"/>
<feature type="domain" description="ArsA/GET3 Anion-transporting ATPase-like" evidence="4">
    <location>
        <begin position="9"/>
        <end position="308"/>
    </location>
</feature>
<evidence type="ECO:0000256" key="1">
    <source>
        <dbReference type="ARBA" id="ARBA00011040"/>
    </source>
</evidence>
<dbReference type="GO" id="GO:0015446">
    <property type="term" value="F:ATPase-coupled arsenite transmembrane transporter activity"/>
    <property type="evidence" value="ECO:0007669"/>
    <property type="project" value="UniProtKB-EC"/>
</dbReference>
<feature type="non-terminal residue" evidence="5">
    <location>
        <position position="358"/>
    </location>
</feature>